<name>A0A9P4QMI0_9PLEO</name>
<proteinExistence type="predicted"/>
<feature type="compositionally biased region" description="Basic and acidic residues" evidence="1">
    <location>
        <begin position="268"/>
        <end position="277"/>
    </location>
</feature>
<feature type="region of interest" description="Disordered" evidence="1">
    <location>
        <begin position="567"/>
        <end position="648"/>
    </location>
</feature>
<dbReference type="OrthoDB" id="5415512at2759"/>
<sequence length="703" mass="79761">MGEQQKRAMTSYLNSINPGVVPAATGGGAPNPQFPSPAGGAAAAGPPNPFAPFQFGNQLPSAPTPPTGFTNPAQGFPAFGNAQAGFGNWQCQAGAYQMPSPMGQPGPMPGQAPGYPYGMTPMGFGPHAPHALPGLYEGPASRAAQTAGPRRTVSGEVMGGRMEESYYHRHYEREREIGPRSPIPFTSLPTGPPPSPPTLPPMPFGGYHTCIECGNVRSTAYHRAHPVIPGQPVIQSFCRRCKRKKHDQEDEESLHQFTRIRKCIADKPCDWPERGSPPDDYAPYEERRGRLRSRSHSSGGTEVIFRRRGDRSSRRYITRSESRTRMGVRMLQQPDSPPRIMRKRSKSAIRVARPDPPGLVRSLSQSPPPRRRREFQHRSYSPTHEEMHMSSRSRIRRTSYSPPPEQVEEVRFRRRTHSVSPPQPPPPPMGFRARSPSPERRGFRPGSRDDAERRLAVHPRPFRQVYPGSPRGIMKSPDRNQENRHRRWQNVHRSQESVMVEVGGARVQFAPDRAPHFDEASKASSEREEFTNNTRRWDYTQRHSVDDGYKPHRREQDIEYRYRHQRSLSPPTAQMESMHMRHVSPPRGRAMRRTSTPHPHPPPMHEHPASVYKPMAPEPRHPDLTPSPPRARRLKESEWEEITASGSEVSADVVRVRTYKDVDENGKPITVIEERRTFSVPESRREREREPEMSRMPGEWRDC</sequence>
<feature type="region of interest" description="Disordered" evidence="1">
    <location>
        <begin position="510"/>
        <end position="535"/>
    </location>
</feature>
<comment type="caution">
    <text evidence="2">The sequence shown here is derived from an EMBL/GenBank/DDBJ whole genome shotgun (WGS) entry which is preliminary data.</text>
</comment>
<gene>
    <name evidence="2" type="ORF">EJ04DRAFT_580886</name>
</gene>
<feature type="compositionally biased region" description="Pro residues" evidence="1">
    <location>
        <begin position="190"/>
        <end position="199"/>
    </location>
</feature>
<keyword evidence="3" id="KW-1185">Reference proteome</keyword>
<protein>
    <submittedName>
        <fullName evidence="2">Uncharacterized protein</fullName>
    </submittedName>
</protein>
<feature type="region of interest" description="Disordered" evidence="1">
    <location>
        <begin position="21"/>
        <end position="65"/>
    </location>
</feature>
<evidence type="ECO:0000256" key="1">
    <source>
        <dbReference type="SAM" id="MobiDB-lite"/>
    </source>
</evidence>
<feature type="region of interest" description="Disordered" evidence="1">
    <location>
        <begin position="679"/>
        <end position="703"/>
    </location>
</feature>
<evidence type="ECO:0000313" key="3">
    <source>
        <dbReference type="Proteomes" id="UP000799444"/>
    </source>
</evidence>
<organism evidence="2 3">
    <name type="scientific">Polyplosphaeria fusca</name>
    <dbReference type="NCBI Taxonomy" id="682080"/>
    <lineage>
        <taxon>Eukaryota</taxon>
        <taxon>Fungi</taxon>
        <taxon>Dikarya</taxon>
        <taxon>Ascomycota</taxon>
        <taxon>Pezizomycotina</taxon>
        <taxon>Dothideomycetes</taxon>
        <taxon>Pleosporomycetidae</taxon>
        <taxon>Pleosporales</taxon>
        <taxon>Tetraplosphaeriaceae</taxon>
        <taxon>Polyplosphaeria</taxon>
    </lineage>
</organism>
<dbReference type="Proteomes" id="UP000799444">
    <property type="component" value="Unassembled WGS sequence"/>
</dbReference>
<feature type="compositionally biased region" description="Low complexity" evidence="1">
    <location>
        <begin position="36"/>
        <end position="58"/>
    </location>
</feature>
<reference evidence="2" key="1">
    <citation type="journal article" date="2020" name="Stud. Mycol.">
        <title>101 Dothideomycetes genomes: a test case for predicting lifestyles and emergence of pathogens.</title>
        <authorList>
            <person name="Haridas S."/>
            <person name="Albert R."/>
            <person name="Binder M."/>
            <person name="Bloem J."/>
            <person name="Labutti K."/>
            <person name="Salamov A."/>
            <person name="Andreopoulos B."/>
            <person name="Baker S."/>
            <person name="Barry K."/>
            <person name="Bills G."/>
            <person name="Bluhm B."/>
            <person name="Cannon C."/>
            <person name="Castanera R."/>
            <person name="Culley D."/>
            <person name="Daum C."/>
            <person name="Ezra D."/>
            <person name="Gonzalez J."/>
            <person name="Henrissat B."/>
            <person name="Kuo A."/>
            <person name="Liang C."/>
            <person name="Lipzen A."/>
            <person name="Lutzoni F."/>
            <person name="Magnuson J."/>
            <person name="Mondo S."/>
            <person name="Nolan M."/>
            <person name="Ohm R."/>
            <person name="Pangilinan J."/>
            <person name="Park H.-J."/>
            <person name="Ramirez L."/>
            <person name="Alfaro M."/>
            <person name="Sun H."/>
            <person name="Tritt A."/>
            <person name="Yoshinaga Y."/>
            <person name="Zwiers L.-H."/>
            <person name="Turgeon B."/>
            <person name="Goodwin S."/>
            <person name="Spatafora J."/>
            <person name="Crous P."/>
            <person name="Grigoriev I."/>
        </authorList>
    </citation>
    <scope>NUCLEOTIDE SEQUENCE</scope>
    <source>
        <strain evidence="2">CBS 125425</strain>
    </source>
</reference>
<feature type="compositionally biased region" description="Basic and acidic residues" evidence="1">
    <location>
        <begin position="304"/>
        <end position="324"/>
    </location>
</feature>
<evidence type="ECO:0000313" key="2">
    <source>
        <dbReference type="EMBL" id="KAF2729095.1"/>
    </source>
</evidence>
<feature type="compositionally biased region" description="Basic residues" evidence="1">
    <location>
        <begin position="580"/>
        <end position="592"/>
    </location>
</feature>
<accession>A0A9P4QMI0</accession>
<feature type="region of interest" description="Disordered" evidence="1">
    <location>
        <begin position="178"/>
        <end position="199"/>
    </location>
</feature>
<feature type="compositionally biased region" description="Basic and acidic residues" evidence="1">
    <location>
        <begin position="437"/>
        <end position="455"/>
    </location>
</feature>
<feature type="compositionally biased region" description="Basic and acidic residues" evidence="1">
    <location>
        <begin position="513"/>
        <end position="535"/>
    </location>
</feature>
<dbReference type="EMBL" id="ML996256">
    <property type="protein sequence ID" value="KAF2729095.1"/>
    <property type="molecule type" value="Genomic_DNA"/>
</dbReference>
<feature type="region of interest" description="Disordered" evidence="1">
    <location>
        <begin position="268"/>
        <end position="486"/>
    </location>
</feature>
<dbReference type="AlphaFoldDB" id="A0A9P4QMI0"/>